<dbReference type="PANTHER" id="PTHR12015">
    <property type="entry name" value="SMALL INDUCIBLE CYTOKINE A"/>
    <property type="match status" value="1"/>
</dbReference>
<dbReference type="InterPro" id="IPR001811">
    <property type="entry name" value="Chemokine_IL8-like_dom"/>
</dbReference>
<evidence type="ECO:0000256" key="3">
    <source>
        <dbReference type="ARBA" id="ARBA00023157"/>
    </source>
</evidence>
<dbReference type="InterPro" id="IPR036048">
    <property type="entry name" value="Interleukin_8-like_sf"/>
</dbReference>
<feature type="compositionally biased region" description="Basic residues" evidence="5">
    <location>
        <begin position="97"/>
        <end position="117"/>
    </location>
</feature>
<accession>A0ABQ8LEV3</accession>
<sequence>MRSLDCLPFCLVLFLFCLTAETSQLSSHCCLTTGKEKLPARRVIDYTVQKAGVCPINAIVFLTVRRKIKCADSNSDWVKDVMKKVDQKKALSSQNAKRQKKNNKGKRRRQKNQKKRGRPGEIRHLLLHCALIRVCVMRWKTHLLPVRGATWTPHSEGSGLVIDTIGKNKHLVLQKIYFQYQKVTRNRKNSQNERVLK</sequence>
<feature type="chain" id="PRO_5044995213" description="C-C motif chemokine" evidence="4">
    <location>
        <begin position="23"/>
        <end position="197"/>
    </location>
</feature>
<evidence type="ECO:0000256" key="5">
    <source>
        <dbReference type="SAM" id="MobiDB-lite"/>
    </source>
</evidence>
<keyword evidence="2 4" id="KW-0202">Cytokine</keyword>
<dbReference type="PROSITE" id="PS00472">
    <property type="entry name" value="SMALL_CYTOKINES_CC"/>
    <property type="match status" value="1"/>
</dbReference>
<evidence type="ECO:0000256" key="2">
    <source>
        <dbReference type="ARBA" id="ARBA00022514"/>
    </source>
</evidence>
<keyword evidence="8" id="KW-1185">Reference proteome</keyword>
<dbReference type="CDD" id="cd00169">
    <property type="entry name" value="Chemokine"/>
    <property type="match status" value="1"/>
</dbReference>
<dbReference type="PANTHER" id="PTHR12015:SF108">
    <property type="entry name" value="C-C MOTIF CHEMOKINE 20"/>
    <property type="match status" value="1"/>
</dbReference>
<organism evidence="7 8">
    <name type="scientific">Labeo rohita</name>
    <name type="common">Indian major carp</name>
    <name type="synonym">Cyprinus rohita</name>
    <dbReference type="NCBI Taxonomy" id="84645"/>
    <lineage>
        <taxon>Eukaryota</taxon>
        <taxon>Metazoa</taxon>
        <taxon>Chordata</taxon>
        <taxon>Craniata</taxon>
        <taxon>Vertebrata</taxon>
        <taxon>Euteleostomi</taxon>
        <taxon>Actinopterygii</taxon>
        <taxon>Neopterygii</taxon>
        <taxon>Teleostei</taxon>
        <taxon>Ostariophysi</taxon>
        <taxon>Cypriniformes</taxon>
        <taxon>Cyprinidae</taxon>
        <taxon>Labeoninae</taxon>
        <taxon>Labeonini</taxon>
        <taxon>Labeo</taxon>
    </lineage>
</organism>
<name>A0ABQ8LEV3_LABRO</name>
<reference evidence="7 8" key="1">
    <citation type="submission" date="2022-01" db="EMBL/GenBank/DDBJ databases">
        <title>A high-quality chromosome-level genome assembly of rohu carp, Labeo rohita.</title>
        <authorList>
            <person name="Arick M.A. II"/>
            <person name="Hsu C.-Y."/>
            <person name="Magbanua Z."/>
            <person name="Pechanova O."/>
            <person name="Grover C."/>
            <person name="Miller E."/>
            <person name="Thrash A."/>
            <person name="Ezzel L."/>
            <person name="Alam S."/>
            <person name="Benzie J."/>
            <person name="Hamilton M."/>
            <person name="Karsi A."/>
            <person name="Lawrence M.L."/>
            <person name="Peterson D.G."/>
        </authorList>
    </citation>
    <scope>NUCLEOTIDE SEQUENCE [LARGE SCALE GENOMIC DNA]</scope>
    <source>
        <strain evidence="8">BAU-BD-2019</strain>
        <tissue evidence="7">Blood</tissue>
    </source>
</reference>
<keyword evidence="4" id="KW-0964">Secreted</keyword>
<dbReference type="InterPro" id="IPR039809">
    <property type="entry name" value="Chemokine_b/g/d"/>
</dbReference>
<comment type="caution">
    <text evidence="7">The sequence shown here is derived from an EMBL/GenBank/DDBJ whole genome shotgun (WGS) entry which is preliminary data.</text>
</comment>
<dbReference type="EMBL" id="JACTAM010000024">
    <property type="protein sequence ID" value="KAI2648900.1"/>
    <property type="molecule type" value="Genomic_DNA"/>
</dbReference>
<evidence type="ECO:0000259" key="6">
    <source>
        <dbReference type="SMART" id="SM00199"/>
    </source>
</evidence>
<dbReference type="SUPFAM" id="SSF54117">
    <property type="entry name" value="Interleukin 8-like chemokines"/>
    <property type="match status" value="1"/>
</dbReference>
<keyword evidence="4" id="KW-0732">Signal</keyword>
<gene>
    <name evidence="7" type="ORF">H4Q32_020061</name>
</gene>
<dbReference type="InterPro" id="IPR000827">
    <property type="entry name" value="Chemokine_CC_CS"/>
</dbReference>
<protein>
    <recommendedName>
        <fullName evidence="4">C-C motif chemokine</fullName>
    </recommendedName>
</protein>
<comment type="subcellular location">
    <subcellularLocation>
        <location evidence="4">Secreted</location>
    </subcellularLocation>
</comment>
<keyword evidence="3" id="KW-1015">Disulfide bond</keyword>
<keyword evidence="4" id="KW-0145">Chemotaxis</keyword>
<dbReference type="SMART" id="SM00199">
    <property type="entry name" value="SCY"/>
    <property type="match status" value="1"/>
</dbReference>
<feature type="region of interest" description="Disordered" evidence="5">
    <location>
        <begin position="88"/>
        <end position="119"/>
    </location>
</feature>
<comment type="similarity">
    <text evidence="1 4">Belongs to the intercrine beta (chemokine CC) family.</text>
</comment>
<evidence type="ECO:0000313" key="8">
    <source>
        <dbReference type="Proteomes" id="UP000830375"/>
    </source>
</evidence>
<evidence type="ECO:0000256" key="1">
    <source>
        <dbReference type="ARBA" id="ARBA00010868"/>
    </source>
</evidence>
<feature type="domain" description="Chemokine interleukin-8-like" evidence="6">
    <location>
        <begin position="26"/>
        <end position="85"/>
    </location>
</feature>
<evidence type="ECO:0000256" key="4">
    <source>
        <dbReference type="RuleBase" id="RU361150"/>
    </source>
</evidence>
<dbReference type="Proteomes" id="UP000830375">
    <property type="component" value="Unassembled WGS sequence"/>
</dbReference>
<dbReference type="Pfam" id="PF00048">
    <property type="entry name" value="IL8"/>
    <property type="match status" value="1"/>
</dbReference>
<feature type="signal peptide" evidence="4">
    <location>
        <begin position="1"/>
        <end position="22"/>
    </location>
</feature>
<dbReference type="Gene3D" id="2.40.50.40">
    <property type="match status" value="1"/>
</dbReference>
<proteinExistence type="inferred from homology"/>
<evidence type="ECO:0000313" key="7">
    <source>
        <dbReference type="EMBL" id="KAI2648900.1"/>
    </source>
</evidence>